<accession>A0A0K2Y1H6</accession>
<name>A0A0K2Y1H6_9HELI</name>
<dbReference type="Proteomes" id="UP000043437">
    <property type="component" value="Unassembled WGS sequence"/>
</dbReference>
<reference evidence="2" key="1">
    <citation type="submission" date="2014-12" db="EMBL/GenBank/DDBJ databases">
        <authorList>
            <person name="Jaenicke S."/>
        </authorList>
    </citation>
    <scope>NUCLEOTIDE SEQUENCE [LARGE SCALE GENOMIC DNA]</scope>
</reference>
<protein>
    <submittedName>
        <fullName evidence="1">Uncharacterized protein</fullName>
    </submittedName>
</protein>
<dbReference type="EMBL" id="CDMG01000009">
    <property type="protein sequence ID" value="CRF53126.1"/>
    <property type="molecule type" value="Genomic_DNA"/>
</dbReference>
<sequence length="40" mass="4648">MVRIPTDTQGQDGQRHDIETYARKENLTVGKWIEVEMSSK</sequence>
<proteinExistence type="predicted"/>
<organism evidence="1 2">
    <name type="scientific">Helicobacter ailurogastricus</name>
    <dbReference type="NCBI Taxonomy" id="1578720"/>
    <lineage>
        <taxon>Bacteria</taxon>
        <taxon>Pseudomonadati</taxon>
        <taxon>Campylobacterota</taxon>
        <taxon>Epsilonproteobacteria</taxon>
        <taxon>Campylobacterales</taxon>
        <taxon>Helicobacteraceae</taxon>
        <taxon>Helicobacter</taxon>
    </lineage>
</organism>
<evidence type="ECO:0000313" key="2">
    <source>
        <dbReference type="Proteomes" id="UP000043437"/>
    </source>
</evidence>
<evidence type="ECO:0000313" key="1">
    <source>
        <dbReference type="EMBL" id="CRF53126.1"/>
    </source>
</evidence>
<dbReference type="AlphaFoldDB" id="A0A0K2Y1H6"/>
<gene>
    <name evidence="1" type="ORF">HAL07_15910</name>
</gene>